<comment type="caution">
    <text evidence="1">The sequence shown here is derived from an EMBL/GenBank/DDBJ whole genome shotgun (WGS) entry which is preliminary data.</text>
</comment>
<dbReference type="InterPro" id="IPR029058">
    <property type="entry name" value="AB_hydrolase_fold"/>
</dbReference>
<keyword evidence="2" id="KW-1185">Reference proteome</keyword>
<dbReference type="GO" id="GO:0016787">
    <property type="term" value="F:hydrolase activity"/>
    <property type="evidence" value="ECO:0007669"/>
    <property type="project" value="UniProtKB-KW"/>
</dbReference>
<organism evidence="1 2">
    <name type="scientific">Cytobacillus spartinae</name>
    <dbReference type="NCBI Taxonomy" id="3299023"/>
    <lineage>
        <taxon>Bacteria</taxon>
        <taxon>Bacillati</taxon>
        <taxon>Bacillota</taxon>
        <taxon>Bacilli</taxon>
        <taxon>Bacillales</taxon>
        <taxon>Bacillaceae</taxon>
        <taxon>Cytobacillus</taxon>
    </lineage>
</organism>
<gene>
    <name evidence="1" type="ORF">ACFYKX_13145</name>
</gene>
<keyword evidence="1" id="KW-0378">Hydrolase</keyword>
<evidence type="ECO:0000313" key="2">
    <source>
        <dbReference type="Proteomes" id="UP001601059"/>
    </source>
</evidence>
<accession>A0ABW6KCT1</accession>
<reference evidence="1 2" key="1">
    <citation type="submission" date="2024-08" db="EMBL/GenBank/DDBJ databases">
        <title>Two novel Cytobacillus novel species.</title>
        <authorList>
            <person name="Liu G."/>
        </authorList>
    </citation>
    <scope>NUCLEOTIDE SEQUENCE [LARGE SCALE GENOMIC DNA]</scope>
    <source>
        <strain evidence="1 2">FJAT-54145</strain>
    </source>
</reference>
<dbReference type="PANTHER" id="PTHR48098:SF6">
    <property type="entry name" value="FERRI-BACILLIBACTIN ESTERASE BESA"/>
    <property type="match status" value="1"/>
</dbReference>
<evidence type="ECO:0000313" key="1">
    <source>
        <dbReference type="EMBL" id="MFE8701544.1"/>
    </source>
</evidence>
<proteinExistence type="predicted"/>
<dbReference type="Gene3D" id="3.40.50.1820">
    <property type="entry name" value="alpha/beta hydrolase"/>
    <property type="match status" value="1"/>
</dbReference>
<sequence length="254" mass="29302">MLEFLSVYMSSFKENRNINVYLPHNYYEANKRYPVLYMHDGQNVFRDTGAIGGVSLSLENYLNENSLEVIVVAINQNSEERLNEYCPWVNGAYSKKVLGYQCPSGGKGEVYVDFIVHELKPLIDKKYRTLIDHTSIGGISLGGLISVYAVCRYPHIFKKIIAISSAFYRNQEEIEKLIKSSDWSQVESVYLDWGDKEGKGERIHQLFSNSNQSVCDILKEKTPNLTYKIIKNGEHSYKHFKERVPEIFSFLQKT</sequence>
<dbReference type="InterPro" id="IPR050583">
    <property type="entry name" value="Mycobacterial_A85_antigen"/>
</dbReference>
<dbReference type="SUPFAM" id="SSF53474">
    <property type="entry name" value="alpha/beta-Hydrolases"/>
    <property type="match status" value="1"/>
</dbReference>
<dbReference type="PANTHER" id="PTHR48098">
    <property type="entry name" value="ENTEROCHELIN ESTERASE-RELATED"/>
    <property type="match status" value="1"/>
</dbReference>
<protein>
    <submittedName>
        <fullName evidence="1">Alpha/beta hydrolase</fullName>
    </submittedName>
</protein>
<dbReference type="RefSeq" id="WP_389361500.1">
    <property type="nucleotide sequence ID" value="NZ_JBIACK010000005.1"/>
</dbReference>
<dbReference type="Proteomes" id="UP001601059">
    <property type="component" value="Unassembled WGS sequence"/>
</dbReference>
<name>A0ABW6KCT1_9BACI</name>
<dbReference type="Pfam" id="PF00756">
    <property type="entry name" value="Esterase"/>
    <property type="match status" value="1"/>
</dbReference>
<dbReference type="InterPro" id="IPR000801">
    <property type="entry name" value="Esterase-like"/>
</dbReference>
<dbReference type="EMBL" id="JBIACK010000005">
    <property type="protein sequence ID" value="MFE8701544.1"/>
    <property type="molecule type" value="Genomic_DNA"/>
</dbReference>